<dbReference type="PROSITE" id="PS00615">
    <property type="entry name" value="C_TYPE_LECTIN_1"/>
    <property type="match status" value="1"/>
</dbReference>
<dbReference type="EMBL" id="CATQJA010002709">
    <property type="protein sequence ID" value="CAJ0586586.1"/>
    <property type="molecule type" value="Genomic_DNA"/>
</dbReference>
<dbReference type="AlphaFoldDB" id="A0AA36DHE3"/>
<feature type="non-terminal residue" evidence="3">
    <location>
        <position position="1"/>
    </location>
</feature>
<sequence>MLRILFSVLGIFSYSALAVHGRGCEDGAYDWSDKNECIQAFGAVVDQNAARQSCIHLDYFQFQGQLVQPHSLFENTQVATLVKGLGQNSFIGVEKSNNVSWTYVDGTELVYRNWAAGEPNPNHACAAMQIDGQWRSVDCDTAMSFVCSYPDNK</sequence>
<comment type="caution">
    <text evidence="3">The sequence shown here is derived from an EMBL/GenBank/DDBJ whole genome shotgun (WGS) entry which is preliminary data.</text>
</comment>
<evidence type="ECO:0000313" key="3">
    <source>
        <dbReference type="EMBL" id="CAJ0586586.1"/>
    </source>
</evidence>
<gene>
    <name evidence="3" type="ORF">MSPICULIGERA_LOCUS24585</name>
</gene>
<evidence type="ECO:0000259" key="2">
    <source>
        <dbReference type="PROSITE" id="PS50041"/>
    </source>
</evidence>
<dbReference type="InterPro" id="IPR050111">
    <property type="entry name" value="C-type_lectin/snaclec_domain"/>
</dbReference>
<dbReference type="InterPro" id="IPR018378">
    <property type="entry name" value="C-type_lectin_CS"/>
</dbReference>
<organism evidence="3 4">
    <name type="scientific">Mesorhabditis spiculigera</name>
    <dbReference type="NCBI Taxonomy" id="96644"/>
    <lineage>
        <taxon>Eukaryota</taxon>
        <taxon>Metazoa</taxon>
        <taxon>Ecdysozoa</taxon>
        <taxon>Nematoda</taxon>
        <taxon>Chromadorea</taxon>
        <taxon>Rhabditida</taxon>
        <taxon>Rhabditina</taxon>
        <taxon>Rhabditomorpha</taxon>
        <taxon>Rhabditoidea</taxon>
        <taxon>Rhabditidae</taxon>
        <taxon>Mesorhabditinae</taxon>
        <taxon>Mesorhabditis</taxon>
    </lineage>
</organism>
<dbReference type="Gene3D" id="3.10.100.10">
    <property type="entry name" value="Mannose-Binding Protein A, subunit A"/>
    <property type="match status" value="1"/>
</dbReference>
<name>A0AA36DHE3_9BILA</name>
<evidence type="ECO:0000313" key="4">
    <source>
        <dbReference type="Proteomes" id="UP001177023"/>
    </source>
</evidence>
<keyword evidence="1" id="KW-1015">Disulfide bond</keyword>
<dbReference type="InterPro" id="IPR016186">
    <property type="entry name" value="C-type_lectin-like/link_sf"/>
</dbReference>
<accession>A0AA36DHE3</accession>
<protein>
    <recommendedName>
        <fullName evidence="2">C-type lectin domain-containing protein</fullName>
    </recommendedName>
</protein>
<dbReference type="Proteomes" id="UP001177023">
    <property type="component" value="Unassembled WGS sequence"/>
</dbReference>
<dbReference type="InterPro" id="IPR016187">
    <property type="entry name" value="CTDL_fold"/>
</dbReference>
<dbReference type="PANTHER" id="PTHR22803">
    <property type="entry name" value="MANNOSE, PHOSPHOLIPASE, LECTIN RECEPTOR RELATED"/>
    <property type="match status" value="1"/>
</dbReference>
<dbReference type="InterPro" id="IPR001304">
    <property type="entry name" value="C-type_lectin-like"/>
</dbReference>
<dbReference type="SUPFAM" id="SSF56436">
    <property type="entry name" value="C-type lectin-like"/>
    <property type="match status" value="1"/>
</dbReference>
<reference evidence="3" key="1">
    <citation type="submission" date="2023-06" db="EMBL/GenBank/DDBJ databases">
        <authorList>
            <person name="Delattre M."/>
        </authorList>
    </citation>
    <scope>NUCLEOTIDE SEQUENCE</scope>
    <source>
        <strain evidence="3">AF72</strain>
    </source>
</reference>
<feature type="domain" description="C-type lectin" evidence="2">
    <location>
        <begin position="33"/>
        <end position="148"/>
    </location>
</feature>
<dbReference type="SMART" id="SM00034">
    <property type="entry name" value="CLECT"/>
    <property type="match status" value="1"/>
</dbReference>
<dbReference type="Pfam" id="PF00059">
    <property type="entry name" value="Lectin_C"/>
    <property type="match status" value="1"/>
</dbReference>
<proteinExistence type="predicted"/>
<evidence type="ECO:0000256" key="1">
    <source>
        <dbReference type="ARBA" id="ARBA00023157"/>
    </source>
</evidence>
<keyword evidence="4" id="KW-1185">Reference proteome</keyword>
<dbReference type="PROSITE" id="PS50041">
    <property type="entry name" value="C_TYPE_LECTIN_2"/>
    <property type="match status" value="1"/>
</dbReference>